<dbReference type="Proteomes" id="UP000299102">
    <property type="component" value="Unassembled WGS sequence"/>
</dbReference>
<keyword evidence="2" id="KW-1185">Reference proteome</keyword>
<protein>
    <submittedName>
        <fullName evidence="1">Uncharacterized protein</fullName>
    </submittedName>
</protein>
<reference evidence="1 2" key="1">
    <citation type="journal article" date="2019" name="Commun. Biol.">
        <title>The bagworm genome reveals a unique fibroin gene that provides high tensile strength.</title>
        <authorList>
            <person name="Kono N."/>
            <person name="Nakamura H."/>
            <person name="Ohtoshi R."/>
            <person name="Tomita M."/>
            <person name="Numata K."/>
            <person name="Arakawa K."/>
        </authorList>
    </citation>
    <scope>NUCLEOTIDE SEQUENCE [LARGE SCALE GENOMIC DNA]</scope>
</reference>
<evidence type="ECO:0000313" key="2">
    <source>
        <dbReference type="Proteomes" id="UP000299102"/>
    </source>
</evidence>
<proteinExistence type="predicted"/>
<dbReference type="EMBL" id="BGZK01000580">
    <property type="protein sequence ID" value="GBP51406.1"/>
    <property type="molecule type" value="Genomic_DNA"/>
</dbReference>
<organism evidence="1 2">
    <name type="scientific">Eumeta variegata</name>
    <name type="common">Bagworm moth</name>
    <name type="synonym">Eumeta japonica</name>
    <dbReference type="NCBI Taxonomy" id="151549"/>
    <lineage>
        <taxon>Eukaryota</taxon>
        <taxon>Metazoa</taxon>
        <taxon>Ecdysozoa</taxon>
        <taxon>Arthropoda</taxon>
        <taxon>Hexapoda</taxon>
        <taxon>Insecta</taxon>
        <taxon>Pterygota</taxon>
        <taxon>Neoptera</taxon>
        <taxon>Endopterygota</taxon>
        <taxon>Lepidoptera</taxon>
        <taxon>Glossata</taxon>
        <taxon>Ditrysia</taxon>
        <taxon>Tineoidea</taxon>
        <taxon>Psychidae</taxon>
        <taxon>Oiketicinae</taxon>
        <taxon>Eumeta</taxon>
    </lineage>
</organism>
<dbReference type="AlphaFoldDB" id="A0A4C1WIX5"/>
<sequence>MYRHAGVHALFINLRGGFKFQSRPPLADHYPTAGREYVVGINTPRDQQLVRFKDADGRRLAADIQNHSANISIRFTPNVRDLRTLLGLNVCLFVRKRVRLYTSFVPYPLPLLCLVPTAFD</sequence>
<evidence type="ECO:0000313" key="1">
    <source>
        <dbReference type="EMBL" id="GBP51406.1"/>
    </source>
</evidence>
<gene>
    <name evidence="1" type="ORF">EVAR_38800_1</name>
</gene>
<accession>A0A4C1WIX5</accession>
<name>A0A4C1WIX5_EUMVA</name>
<comment type="caution">
    <text evidence="1">The sequence shown here is derived from an EMBL/GenBank/DDBJ whole genome shotgun (WGS) entry which is preliminary data.</text>
</comment>